<feature type="non-terminal residue" evidence="2">
    <location>
        <position position="1"/>
    </location>
</feature>
<reference evidence="2" key="1">
    <citation type="submission" date="2018-05" db="EMBL/GenBank/DDBJ databases">
        <authorList>
            <person name="Lanie J.A."/>
            <person name="Ng W.-L."/>
            <person name="Kazmierczak K.M."/>
            <person name="Andrzejewski T.M."/>
            <person name="Davidsen T.M."/>
            <person name="Wayne K.J."/>
            <person name="Tettelin H."/>
            <person name="Glass J.I."/>
            <person name="Rusch D."/>
            <person name="Podicherti R."/>
            <person name="Tsui H.-C.T."/>
            <person name="Winkler M.E."/>
        </authorList>
    </citation>
    <scope>NUCLEOTIDE SEQUENCE</scope>
</reference>
<name>A0A381QSY8_9ZZZZ</name>
<evidence type="ECO:0000313" key="2">
    <source>
        <dbReference type="EMBL" id="SUZ80957.1"/>
    </source>
</evidence>
<feature type="region of interest" description="Disordered" evidence="1">
    <location>
        <begin position="46"/>
        <end position="106"/>
    </location>
</feature>
<gene>
    <name evidence="2" type="ORF">METZ01_LOCUS33811</name>
</gene>
<dbReference type="EMBL" id="UINC01001449">
    <property type="protein sequence ID" value="SUZ80957.1"/>
    <property type="molecule type" value="Genomic_DNA"/>
</dbReference>
<accession>A0A381QSY8</accession>
<sequence>VSITREEILQIANLARLRLTDSESEALSHDLSQILEYVDTLASLQGPEGERVALGPPEAPERPADQIPPDPMAHPPAGSAPEFRDGFFVVPSPPSLGESDDPGGSR</sequence>
<dbReference type="GO" id="GO:0006450">
    <property type="term" value="P:regulation of translational fidelity"/>
    <property type="evidence" value="ECO:0007669"/>
    <property type="project" value="InterPro"/>
</dbReference>
<organism evidence="2">
    <name type="scientific">marine metagenome</name>
    <dbReference type="NCBI Taxonomy" id="408172"/>
    <lineage>
        <taxon>unclassified sequences</taxon>
        <taxon>metagenomes</taxon>
        <taxon>ecological metagenomes</taxon>
    </lineage>
</organism>
<dbReference type="InterPro" id="IPR036113">
    <property type="entry name" value="Asp/Glu-ADT_sf_sub_c"/>
</dbReference>
<dbReference type="AlphaFoldDB" id="A0A381QSY8"/>
<dbReference type="Gene3D" id="1.10.20.60">
    <property type="entry name" value="Glu-tRNAGln amidotransferase C subunit, N-terminal domain"/>
    <property type="match status" value="1"/>
</dbReference>
<dbReference type="SUPFAM" id="SSF141000">
    <property type="entry name" value="Glu-tRNAGln amidotransferase C subunit"/>
    <property type="match status" value="1"/>
</dbReference>
<proteinExistence type="predicted"/>
<protein>
    <recommendedName>
        <fullName evidence="3">Asp-tRNA(Asn)/Glu-tRNA(Gln) amidotransferase GatCAB subunit C</fullName>
    </recommendedName>
</protein>
<evidence type="ECO:0008006" key="3">
    <source>
        <dbReference type="Google" id="ProtNLM"/>
    </source>
</evidence>
<evidence type="ECO:0000256" key="1">
    <source>
        <dbReference type="SAM" id="MobiDB-lite"/>
    </source>
</evidence>